<dbReference type="EMBL" id="CP103424">
    <property type="protein sequence ID" value="UWD35448.1"/>
    <property type="molecule type" value="Genomic_DNA"/>
</dbReference>
<gene>
    <name evidence="1" type="ORF">NX779_00075</name>
</gene>
<dbReference type="InterPro" id="IPR046348">
    <property type="entry name" value="SIS_dom_sf"/>
</dbReference>
<dbReference type="Proteomes" id="UP001059819">
    <property type="component" value="Chromosome"/>
</dbReference>
<dbReference type="SUPFAM" id="SSF53697">
    <property type="entry name" value="SIS domain"/>
    <property type="match status" value="1"/>
</dbReference>
<sequence>MQPSVISHTLYKLEIGGLKQLIKILENNFNFYKSENQVFSNNLVAEFKKQVNKTFNSLNNDIDINLVKKVVDEMLSSKKIILFCTGKTKILVSLMFFWLLELNLRVELYSNLFDHNAYDVNDACVVVVSASGNNSKINRYLNLINNKNYRSLIAITSSTEFKCDIKPTYHLHGSQNNFFLNDNKTTPIIEKYKIQYIMDLLFLTILNEVDLENIKFQEKTKTTNVI</sequence>
<dbReference type="PANTHER" id="PTHR30514:SF10">
    <property type="entry name" value="MURR_RPIR FAMILY TRANSCRIPTIONAL REGULATOR"/>
    <property type="match status" value="1"/>
</dbReference>
<evidence type="ECO:0000313" key="1">
    <source>
        <dbReference type="EMBL" id="UWD35448.1"/>
    </source>
</evidence>
<evidence type="ECO:0000313" key="2">
    <source>
        <dbReference type="Proteomes" id="UP001059819"/>
    </source>
</evidence>
<dbReference type="InterPro" id="IPR047640">
    <property type="entry name" value="RpiR-like"/>
</dbReference>
<keyword evidence="2" id="KW-1185">Reference proteome</keyword>
<dbReference type="Gene3D" id="3.40.50.10490">
    <property type="entry name" value="Glucose-6-phosphate isomerase like protein, domain 1"/>
    <property type="match status" value="1"/>
</dbReference>
<protein>
    <submittedName>
        <fullName evidence="1">MurR/RpiR family transcriptional regulator</fullName>
    </submittedName>
</protein>
<organism evidence="1 2">
    <name type="scientific">Mycoplasma cottewii</name>
    <dbReference type="NCBI Taxonomy" id="51364"/>
    <lineage>
        <taxon>Bacteria</taxon>
        <taxon>Bacillati</taxon>
        <taxon>Mycoplasmatota</taxon>
        <taxon>Mollicutes</taxon>
        <taxon>Mycoplasmataceae</taxon>
        <taxon>Mycoplasma</taxon>
    </lineage>
</organism>
<proteinExistence type="predicted"/>
<name>A0ABY5TXP0_9MOLU</name>
<dbReference type="PANTHER" id="PTHR30514">
    <property type="entry name" value="GLUCOKINASE"/>
    <property type="match status" value="1"/>
</dbReference>
<reference evidence="1" key="1">
    <citation type="submission" date="2022-08" db="EMBL/GenBank/DDBJ databases">
        <title>Complete genome sequence of Mycoplasma cottewii type strain VIS.</title>
        <authorList>
            <person name="Spergser J."/>
        </authorList>
    </citation>
    <scope>NUCLEOTIDE SEQUENCE</scope>
    <source>
        <strain evidence="1">VIS</strain>
    </source>
</reference>
<accession>A0ABY5TXP0</accession>
<dbReference type="RefSeq" id="WP_259430585.1">
    <property type="nucleotide sequence ID" value="NZ_CP103424.1"/>
</dbReference>